<dbReference type="PROSITE" id="PS50110">
    <property type="entry name" value="RESPONSE_REGULATORY"/>
    <property type="match status" value="1"/>
</dbReference>
<feature type="domain" description="Response regulatory" evidence="3">
    <location>
        <begin position="68"/>
        <end position="181"/>
    </location>
</feature>
<evidence type="ECO:0000256" key="1">
    <source>
        <dbReference type="ARBA" id="ARBA00022553"/>
    </source>
</evidence>
<dbReference type="Proteomes" id="UP000319619">
    <property type="component" value="Unassembled WGS sequence"/>
</dbReference>
<name>A0A532V2M4_UNCL8</name>
<comment type="caution">
    <text evidence="4">The sequence shown here is derived from an EMBL/GenBank/DDBJ whole genome shotgun (WGS) entry which is preliminary data.</text>
</comment>
<evidence type="ECO:0000259" key="3">
    <source>
        <dbReference type="PROSITE" id="PS50110"/>
    </source>
</evidence>
<dbReference type="PANTHER" id="PTHR44591">
    <property type="entry name" value="STRESS RESPONSE REGULATOR PROTEIN 1"/>
    <property type="match status" value="1"/>
</dbReference>
<dbReference type="InterPro" id="IPR001789">
    <property type="entry name" value="Sig_transdc_resp-reg_receiver"/>
</dbReference>
<reference evidence="4 5" key="1">
    <citation type="submission" date="2017-06" db="EMBL/GenBank/DDBJ databases">
        <title>Novel microbial phyla capable of carbon fixation and sulfur reduction in deep-sea sediments.</title>
        <authorList>
            <person name="Huang J."/>
            <person name="Baker B."/>
            <person name="Wang Y."/>
        </authorList>
    </citation>
    <scope>NUCLEOTIDE SEQUENCE [LARGE SCALE GENOMIC DNA]</scope>
    <source>
        <strain evidence="4">B3_LCP</strain>
    </source>
</reference>
<sequence length="187" mass="21243">MQIITTPRIFYINFVKSHYAPHIRFDHGELFAIVKIIDGLRIKRIPEYAMNNPELTASAQTEIDLPRKVLIIDDEEAIRTLLKEYIGIIGLDVHTAATGSDGIKALKEDAFGLIICDVSMPGMDGFEVYEKILKLKPDQNFLFITGYSFEGSRQYLIDRSLGLLRKPFHLEDLNTIINGIYPDVLQS</sequence>
<dbReference type="SUPFAM" id="SSF52172">
    <property type="entry name" value="CheY-like"/>
    <property type="match status" value="1"/>
</dbReference>
<dbReference type="AlphaFoldDB" id="A0A532V2M4"/>
<protein>
    <recommendedName>
        <fullName evidence="3">Response regulatory domain-containing protein</fullName>
    </recommendedName>
</protein>
<dbReference type="Gene3D" id="3.40.50.2300">
    <property type="match status" value="1"/>
</dbReference>
<keyword evidence="1 2" id="KW-0597">Phosphoprotein</keyword>
<dbReference type="SMART" id="SM00448">
    <property type="entry name" value="REC"/>
    <property type="match status" value="1"/>
</dbReference>
<dbReference type="PANTHER" id="PTHR44591:SF3">
    <property type="entry name" value="RESPONSE REGULATORY DOMAIN-CONTAINING PROTEIN"/>
    <property type="match status" value="1"/>
</dbReference>
<organism evidence="4 5">
    <name type="scientific">candidate division LCP-89 bacterium B3_LCP</name>
    <dbReference type="NCBI Taxonomy" id="2012998"/>
    <lineage>
        <taxon>Bacteria</taxon>
        <taxon>Pseudomonadati</taxon>
        <taxon>Bacteria division LCP-89</taxon>
    </lineage>
</organism>
<evidence type="ECO:0000313" key="4">
    <source>
        <dbReference type="EMBL" id="TKJ41474.1"/>
    </source>
</evidence>
<accession>A0A532V2M4</accession>
<dbReference type="InterPro" id="IPR050595">
    <property type="entry name" value="Bact_response_regulator"/>
</dbReference>
<gene>
    <name evidence="4" type="ORF">CEE37_02625</name>
</gene>
<dbReference type="CDD" id="cd00156">
    <property type="entry name" value="REC"/>
    <property type="match status" value="1"/>
</dbReference>
<dbReference type="EMBL" id="NJBN01000002">
    <property type="protein sequence ID" value="TKJ41474.1"/>
    <property type="molecule type" value="Genomic_DNA"/>
</dbReference>
<evidence type="ECO:0000313" key="5">
    <source>
        <dbReference type="Proteomes" id="UP000319619"/>
    </source>
</evidence>
<feature type="modified residue" description="4-aspartylphosphate" evidence="2">
    <location>
        <position position="117"/>
    </location>
</feature>
<evidence type="ECO:0000256" key="2">
    <source>
        <dbReference type="PROSITE-ProRule" id="PRU00169"/>
    </source>
</evidence>
<dbReference type="Pfam" id="PF00072">
    <property type="entry name" value="Response_reg"/>
    <property type="match status" value="1"/>
</dbReference>
<dbReference type="GO" id="GO:0000160">
    <property type="term" value="P:phosphorelay signal transduction system"/>
    <property type="evidence" value="ECO:0007669"/>
    <property type="project" value="InterPro"/>
</dbReference>
<dbReference type="InterPro" id="IPR011006">
    <property type="entry name" value="CheY-like_superfamily"/>
</dbReference>
<proteinExistence type="predicted"/>